<dbReference type="GO" id="GO:1902884">
    <property type="term" value="P:positive regulation of response to oxidative stress"/>
    <property type="evidence" value="ECO:0007669"/>
    <property type="project" value="InterPro"/>
</dbReference>
<reference evidence="1" key="1">
    <citation type="submission" date="2023-07" db="EMBL/GenBank/DDBJ databases">
        <authorList>
            <consortium name="CYATHOMIX"/>
        </authorList>
    </citation>
    <scope>NUCLEOTIDE SEQUENCE</scope>
    <source>
        <strain evidence="1">N/A</strain>
    </source>
</reference>
<proteinExistence type="predicted"/>
<evidence type="ECO:0000313" key="2">
    <source>
        <dbReference type="Proteomes" id="UP001176961"/>
    </source>
</evidence>
<dbReference type="InterPro" id="IPR005331">
    <property type="entry name" value="Sulfotransferase"/>
</dbReference>
<dbReference type="Pfam" id="PF03567">
    <property type="entry name" value="Sulfotransfer_2"/>
    <property type="match status" value="1"/>
</dbReference>
<dbReference type="GO" id="GO:0016020">
    <property type="term" value="C:membrane"/>
    <property type="evidence" value="ECO:0007669"/>
    <property type="project" value="InterPro"/>
</dbReference>
<organism evidence="1 2">
    <name type="scientific">Cylicocyclus nassatus</name>
    <name type="common">Nematode worm</name>
    <dbReference type="NCBI Taxonomy" id="53992"/>
    <lineage>
        <taxon>Eukaryota</taxon>
        <taxon>Metazoa</taxon>
        <taxon>Ecdysozoa</taxon>
        <taxon>Nematoda</taxon>
        <taxon>Chromadorea</taxon>
        <taxon>Rhabditida</taxon>
        <taxon>Rhabditina</taxon>
        <taxon>Rhabditomorpha</taxon>
        <taxon>Strongyloidea</taxon>
        <taxon>Strongylidae</taxon>
        <taxon>Cylicocyclus</taxon>
    </lineage>
</organism>
<evidence type="ECO:0008006" key="3">
    <source>
        <dbReference type="Google" id="ProtNLM"/>
    </source>
</evidence>
<dbReference type="PANTHER" id="PTHR22900:SF13">
    <property type="entry name" value="CARBOHYDRATE SULFOTRANSFERASE-RELATED"/>
    <property type="match status" value="1"/>
</dbReference>
<keyword evidence="2" id="KW-1185">Reference proteome</keyword>
<dbReference type="Proteomes" id="UP001176961">
    <property type="component" value="Unassembled WGS sequence"/>
</dbReference>
<protein>
    <recommendedName>
        <fullName evidence="3">Sulfotransferase</fullName>
    </recommendedName>
</protein>
<gene>
    <name evidence="1" type="ORF">CYNAS_LOCUS8022</name>
</gene>
<dbReference type="InterPro" id="IPR007669">
    <property type="entry name" value="Chst-1-like"/>
</dbReference>
<accession>A0AA36GQ12</accession>
<comment type="caution">
    <text evidence="1">The sequence shown here is derived from an EMBL/GenBank/DDBJ whole genome shotgun (WGS) entry which is preliminary data.</text>
</comment>
<dbReference type="EMBL" id="CATQJL010000112">
    <property type="protein sequence ID" value="CAJ0596039.1"/>
    <property type="molecule type" value="Genomic_DNA"/>
</dbReference>
<sequence length="200" mass="23312">MYRLIDVNRACLALFIFLLFSLAWKCINDYQLLSICDETRRLSGSLSITQEENVLKADHIEHCVGDEAAECIPPIYPYVQNYRVSPKYHLLACTIEKNFSTMLTAILCYLYDENRFIQKGRNISTDTYRRRSCAKLNEYKSLKAVHSALNVSKWSMIAVVRNPLNRFVSGFANKCLIEEVWRKFPDRCNRCEMVSFILIN</sequence>
<name>A0AA36GQ12_CYLNA</name>
<dbReference type="GO" id="GO:0050650">
    <property type="term" value="P:chondroitin sulfate proteoglycan biosynthetic process"/>
    <property type="evidence" value="ECO:0007669"/>
    <property type="project" value="InterPro"/>
</dbReference>
<dbReference type="GO" id="GO:0047756">
    <property type="term" value="F:chondroitin 4-sulfotransferase activity"/>
    <property type="evidence" value="ECO:0007669"/>
    <property type="project" value="InterPro"/>
</dbReference>
<evidence type="ECO:0000313" key="1">
    <source>
        <dbReference type="EMBL" id="CAJ0596039.1"/>
    </source>
</evidence>
<dbReference type="PANTHER" id="PTHR22900">
    <property type="entry name" value="PROTEIN CBG14245-RELATED"/>
    <property type="match status" value="1"/>
</dbReference>
<dbReference type="AlphaFoldDB" id="A0AA36GQ12"/>